<organism evidence="3 4">
    <name type="scientific">Acidiphilium iwatense</name>
    <dbReference type="NCBI Taxonomy" id="768198"/>
    <lineage>
        <taxon>Bacteria</taxon>
        <taxon>Pseudomonadati</taxon>
        <taxon>Pseudomonadota</taxon>
        <taxon>Alphaproteobacteria</taxon>
        <taxon>Acetobacterales</taxon>
        <taxon>Acidocellaceae</taxon>
        <taxon>Acidiphilium</taxon>
    </lineage>
</organism>
<keyword evidence="1" id="KW-0175">Coiled coil</keyword>
<dbReference type="EMBL" id="JAKGBZ010000022">
    <property type="protein sequence ID" value="MCF3947379.1"/>
    <property type="molecule type" value="Genomic_DNA"/>
</dbReference>
<name>A0ABS9DXH8_9PROT</name>
<feature type="coiled-coil region" evidence="1">
    <location>
        <begin position="46"/>
        <end position="80"/>
    </location>
</feature>
<dbReference type="RefSeq" id="WP_235704604.1">
    <property type="nucleotide sequence ID" value="NZ_JAKGBZ010000022.1"/>
</dbReference>
<dbReference type="Proteomes" id="UP001521209">
    <property type="component" value="Unassembled WGS sequence"/>
</dbReference>
<keyword evidence="2" id="KW-0732">Signal</keyword>
<feature type="chain" id="PRO_5047331716" evidence="2">
    <location>
        <begin position="33"/>
        <end position="252"/>
    </location>
</feature>
<evidence type="ECO:0000313" key="3">
    <source>
        <dbReference type="EMBL" id="MCF3947379.1"/>
    </source>
</evidence>
<evidence type="ECO:0000256" key="1">
    <source>
        <dbReference type="SAM" id="Coils"/>
    </source>
</evidence>
<sequence length="252" mass="26982">MIIRRSRAALLAASILAGPVALSPMLATPADAQWVVFDPNNYAQNVMTAARELQQINNQIQQIKNQTQSLINQAKNLANMPYSLVSTITSQIQRTEQLINQAQRIAYSVSSIDQAFTSNYGAVNLNKSQQQMVAQAQQRWQTSVAGLQDAMRMQATVVGNIPTSRANVTTLGASSQSASGALQAAQVNNQLLVQISQQLADLIALEAADGRAQALIAADKATNQNQGATQLSTFLTPGAGYQPTSVQMFHGN</sequence>
<dbReference type="SUPFAM" id="SSF101082">
    <property type="entry name" value="Typo IV secretion system protein TraC"/>
    <property type="match status" value="1"/>
</dbReference>
<feature type="signal peptide" evidence="2">
    <location>
        <begin position="1"/>
        <end position="32"/>
    </location>
</feature>
<dbReference type="NCBIfam" id="TIGR02780">
    <property type="entry name" value="TrbJ_Ti"/>
    <property type="match status" value="1"/>
</dbReference>
<evidence type="ECO:0000256" key="2">
    <source>
        <dbReference type="SAM" id="SignalP"/>
    </source>
</evidence>
<evidence type="ECO:0000313" key="4">
    <source>
        <dbReference type="Proteomes" id="UP001521209"/>
    </source>
</evidence>
<gene>
    <name evidence="3" type="primary">trbJ</name>
    <name evidence="3" type="ORF">L2A60_11895</name>
</gene>
<dbReference type="InterPro" id="IPR014147">
    <property type="entry name" value="T4SS_TrbJ"/>
</dbReference>
<dbReference type="NCBIfam" id="NF010448">
    <property type="entry name" value="PRK13874.1"/>
    <property type="match status" value="1"/>
</dbReference>
<keyword evidence="4" id="KW-1185">Reference proteome</keyword>
<comment type="caution">
    <text evidence="3">The sequence shown here is derived from an EMBL/GenBank/DDBJ whole genome shotgun (WGS) entry which is preliminary data.</text>
</comment>
<proteinExistence type="predicted"/>
<accession>A0ABS9DXH8</accession>
<reference evidence="3 4" key="1">
    <citation type="submission" date="2022-01" db="EMBL/GenBank/DDBJ databases">
        <authorList>
            <person name="Won M."/>
            <person name="Kim S.-J."/>
            <person name="Kwon S.-W."/>
        </authorList>
    </citation>
    <scope>NUCLEOTIDE SEQUENCE [LARGE SCALE GENOMIC DNA]</scope>
    <source>
        <strain evidence="3 4">KCTC 23505</strain>
    </source>
</reference>
<protein>
    <submittedName>
        <fullName evidence="3">P-type conjugative transfer protein TrbJ</fullName>
    </submittedName>
</protein>